<dbReference type="SMART" id="SM00418">
    <property type="entry name" value="HTH_ARSR"/>
    <property type="match status" value="1"/>
</dbReference>
<dbReference type="Gene3D" id="1.10.10.10">
    <property type="entry name" value="Winged helix-like DNA-binding domain superfamily/Winged helix DNA-binding domain"/>
    <property type="match status" value="1"/>
</dbReference>
<protein>
    <submittedName>
        <fullName evidence="5">Transcriptional regulator</fullName>
    </submittedName>
</protein>
<feature type="domain" description="HTH arsR-type" evidence="4">
    <location>
        <begin position="10"/>
        <end position="104"/>
    </location>
</feature>
<sequence length="104" mass="12334">MKAKCCTNKKLTEEFVKLSKFLRIIGDDNRLRILCLLKDGELCVCEIYPNLDLAQNLVSSHLKVLLDFGLIKVRQEWKRNYYSINRPVFKKYNLSLTNFLKNYE</sequence>
<dbReference type="PANTHER" id="PTHR33154">
    <property type="entry name" value="TRANSCRIPTIONAL REGULATOR, ARSR FAMILY"/>
    <property type="match status" value="1"/>
</dbReference>
<evidence type="ECO:0000256" key="3">
    <source>
        <dbReference type="ARBA" id="ARBA00023163"/>
    </source>
</evidence>
<reference evidence="6" key="1">
    <citation type="submission" date="2017-09" db="EMBL/GenBank/DDBJ databases">
        <title>Depth-based differentiation of microbial function through sediment-hosted aquifers and enrichment of novel symbionts in the deep terrestrial subsurface.</title>
        <authorList>
            <person name="Probst A.J."/>
            <person name="Ladd B."/>
            <person name="Jarett J.K."/>
            <person name="Geller-Mcgrath D.E."/>
            <person name="Sieber C.M.K."/>
            <person name="Emerson J.B."/>
            <person name="Anantharaman K."/>
            <person name="Thomas B.C."/>
            <person name="Malmstrom R."/>
            <person name="Stieglmeier M."/>
            <person name="Klingl A."/>
            <person name="Woyke T."/>
            <person name="Ryan C.M."/>
            <person name="Banfield J.F."/>
        </authorList>
    </citation>
    <scope>NUCLEOTIDE SEQUENCE [LARGE SCALE GENOMIC DNA]</scope>
</reference>
<dbReference type="InterPro" id="IPR036388">
    <property type="entry name" value="WH-like_DNA-bd_sf"/>
</dbReference>
<evidence type="ECO:0000313" key="5">
    <source>
        <dbReference type="EMBL" id="PIT95712.1"/>
    </source>
</evidence>
<dbReference type="InterPro" id="IPR051081">
    <property type="entry name" value="HTH_MetalResp_TranReg"/>
</dbReference>
<dbReference type="SUPFAM" id="SSF46785">
    <property type="entry name" value="Winged helix' DNA-binding domain"/>
    <property type="match status" value="1"/>
</dbReference>
<evidence type="ECO:0000313" key="6">
    <source>
        <dbReference type="Proteomes" id="UP000228533"/>
    </source>
</evidence>
<dbReference type="PRINTS" id="PR00778">
    <property type="entry name" value="HTHARSR"/>
</dbReference>
<accession>A0A2M6WSH2</accession>
<gene>
    <name evidence="5" type="ORF">COT94_03950</name>
</gene>
<proteinExistence type="predicted"/>
<keyword evidence="3" id="KW-0804">Transcription</keyword>
<name>A0A2M6WSH2_9BACT</name>
<dbReference type="InterPro" id="IPR001845">
    <property type="entry name" value="HTH_ArsR_DNA-bd_dom"/>
</dbReference>
<comment type="caution">
    <text evidence="5">The sequence shown here is derived from an EMBL/GenBank/DDBJ whole genome shotgun (WGS) entry which is preliminary data.</text>
</comment>
<keyword evidence="2" id="KW-0238">DNA-binding</keyword>
<evidence type="ECO:0000256" key="1">
    <source>
        <dbReference type="ARBA" id="ARBA00023015"/>
    </source>
</evidence>
<dbReference type="PANTHER" id="PTHR33154:SF18">
    <property type="entry name" value="ARSENICAL RESISTANCE OPERON REPRESSOR"/>
    <property type="match status" value="1"/>
</dbReference>
<evidence type="ECO:0000259" key="4">
    <source>
        <dbReference type="PROSITE" id="PS50987"/>
    </source>
</evidence>
<dbReference type="Proteomes" id="UP000228533">
    <property type="component" value="Unassembled WGS sequence"/>
</dbReference>
<dbReference type="EMBL" id="PFAM01000023">
    <property type="protein sequence ID" value="PIT95712.1"/>
    <property type="molecule type" value="Genomic_DNA"/>
</dbReference>
<dbReference type="InterPro" id="IPR036390">
    <property type="entry name" value="WH_DNA-bd_sf"/>
</dbReference>
<dbReference type="InterPro" id="IPR011991">
    <property type="entry name" value="ArsR-like_HTH"/>
</dbReference>
<organism evidence="5 6">
    <name type="scientific">Candidatus Falkowbacteria bacterium CG10_big_fil_rev_8_21_14_0_10_37_14</name>
    <dbReference type="NCBI Taxonomy" id="1974561"/>
    <lineage>
        <taxon>Bacteria</taxon>
        <taxon>Candidatus Falkowiibacteriota</taxon>
    </lineage>
</organism>
<dbReference type="NCBIfam" id="NF033788">
    <property type="entry name" value="HTH_metalloreg"/>
    <property type="match status" value="1"/>
</dbReference>
<dbReference type="CDD" id="cd00090">
    <property type="entry name" value="HTH_ARSR"/>
    <property type="match status" value="1"/>
</dbReference>
<dbReference type="GO" id="GO:0003700">
    <property type="term" value="F:DNA-binding transcription factor activity"/>
    <property type="evidence" value="ECO:0007669"/>
    <property type="project" value="InterPro"/>
</dbReference>
<keyword evidence="1" id="KW-0805">Transcription regulation</keyword>
<dbReference type="GO" id="GO:0003677">
    <property type="term" value="F:DNA binding"/>
    <property type="evidence" value="ECO:0007669"/>
    <property type="project" value="UniProtKB-KW"/>
</dbReference>
<dbReference type="PROSITE" id="PS50987">
    <property type="entry name" value="HTH_ARSR_2"/>
    <property type="match status" value="1"/>
</dbReference>
<evidence type="ECO:0000256" key="2">
    <source>
        <dbReference type="ARBA" id="ARBA00023125"/>
    </source>
</evidence>
<dbReference type="Pfam" id="PF01022">
    <property type="entry name" value="HTH_5"/>
    <property type="match status" value="1"/>
</dbReference>
<dbReference type="AlphaFoldDB" id="A0A2M6WSH2"/>